<keyword evidence="5" id="KW-0175">Coiled coil</keyword>
<evidence type="ECO:0000256" key="1">
    <source>
        <dbReference type="ARBA" id="ARBA00023015"/>
    </source>
</evidence>
<feature type="domain" description="Myb-like" evidence="7">
    <location>
        <begin position="256"/>
        <end position="301"/>
    </location>
</feature>
<keyword evidence="4" id="KW-0539">Nucleus</keyword>
<dbReference type="InterPro" id="IPR009057">
    <property type="entry name" value="Homeodomain-like_sf"/>
</dbReference>
<dbReference type="InterPro" id="IPR017884">
    <property type="entry name" value="SANT_dom"/>
</dbReference>
<dbReference type="SMART" id="SM00717">
    <property type="entry name" value="SANT"/>
    <property type="match status" value="1"/>
</dbReference>
<name>A0A8S9TW27_PHYIN</name>
<dbReference type="AlphaFoldDB" id="A0A8S9TW27"/>
<dbReference type="InterPro" id="IPR006447">
    <property type="entry name" value="Myb_dom_plants"/>
</dbReference>
<dbReference type="EMBL" id="JAACNO010002745">
    <property type="protein sequence ID" value="KAF4131187.1"/>
    <property type="molecule type" value="Genomic_DNA"/>
</dbReference>
<dbReference type="Pfam" id="PF00249">
    <property type="entry name" value="Myb_DNA-binding"/>
    <property type="match status" value="1"/>
</dbReference>
<sequence length="546" mass="59209">MEPWKNALRRMGSGDWLKASTSAAIGPLAYPPGVTAKPKGGAAMSRLKKRKDCNACSFELSLAAVHVRSPHYFPLCLPRSQAPSVLLAVHLAIVAVLSSPVYLLCVRYTITLASVHRHPSRTTEAPFPLCSFNASFTMASAAVLKSARSHPKLLSLQHVNDAFLSCSGDAPMTPLGYDTPLFAATVSPRDPAAKLAAATSGPAAKAQSSPAFTSHRVCIPSSGSSDDASDDDEDESEDGGRTGSSASGKSLKGNTGRWTEAEHKLFLQGLETFPYRAWKKIATLIKTRTVVQIRTHAQKYYQKLEKEEARLKEREAQDRAAIAAGAAPSSIPTSPASQKKKMHLMRKRKCSMLDMDTDTDSDASVLPSVPKRLAREQPLAVHMSPKQKMPSLSSNKVFFASPIDTRFMFARNMKSHAAMQPPHQLPLDFADAAAESMILDFAEDKALADYSLHCVDQTLASIDNDDLLQLTEEELEWFSNSEQEKPDDVKAEAGETASVAPFSELDSASLGGENFAVDLCLDDADDDFVLDPEKFLSSYFAPNEKA</sequence>
<dbReference type="NCBIfam" id="TIGR01557">
    <property type="entry name" value="myb_SHAQKYF"/>
    <property type="match status" value="1"/>
</dbReference>
<dbReference type="InterPro" id="IPR017930">
    <property type="entry name" value="Myb_dom"/>
</dbReference>
<keyword evidence="3" id="KW-0804">Transcription</keyword>
<keyword evidence="2 10" id="KW-0238">DNA-binding</keyword>
<evidence type="ECO:0000256" key="2">
    <source>
        <dbReference type="ARBA" id="ARBA00023125"/>
    </source>
</evidence>
<reference evidence="10" key="1">
    <citation type="submission" date="2020-03" db="EMBL/GenBank/DDBJ databases">
        <title>Hybrid Assembly of Korean Phytophthora infestans isolates.</title>
        <authorList>
            <person name="Prokchorchik M."/>
            <person name="Lee Y."/>
            <person name="Seo J."/>
            <person name="Cho J.-H."/>
            <person name="Park Y.-E."/>
            <person name="Jang D.-C."/>
            <person name="Im J.-S."/>
            <person name="Choi J.-G."/>
            <person name="Park H.-J."/>
            <person name="Lee G.-B."/>
            <person name="Lee Y.-G."/>
            <person name="Hong S.-Y."/>
            <person name="Cho K."/>
            <person name="Sohn K.H."/>
        </authorList>
    </citation>
    <scope>NUCLEOTIDE SEQUENCE</scope>
    <source>
        <strain evidence="10">KR_2_A2</strain>
    </source>
</reference>
<feature type="compositionally biased region" description="Polar residues" evidence="6">
    <location>
        <begin position="246"/>
        <end position="255"/>
    </location>
</feature>
<feature type="domain" description="HTH myb-type" evidence="9">
    <location>
        <begin position="254"/>
        <end position="305"/>
    </location>
</feature>
<dbReference type="GO" id="GO:0003677">
    <property type="term" value="F:DNA binding"/>
    <property type="evidence" value="ECO:0007669"/>
    <property type="project" value="UniProtKB-KW"/>
</dbReference>
<feature type="compositionally biased region" description="Acidic residues" evidence="6">
    <location>
        <begin position="227"/>
        <end position="237"/>
    </location>
</feature>
<feature type="coiled-coil region" evidence="5">
    <location>
        <begin position="294"/>
        <end position="321"/>
    </location>
</feature>
<dbReference type="Proteomes" id="UP000704712">
    <property type="component" value="Unassembled WGS sequence"/>
</dbReference>
<evidence type="ECO:0000256" key="4">
    <source>
        <dbReference type="ARBA" id="ARBA00023242"/>
    </source>
</evidence>
<feature type="compositionally biased region" description="Low complexity" evidence="6">
    <location>
        <begin position="322"/>
        <end position="337"/>
    </location>
</feature>
<dbReference type="Gene3D" id="1.10.10.60">
    <property type="entry name" value="Homeodomain-like"/>
    <property type="match status" value="1"/>
</dbReference>
<evidence type="ECO:0000259" key="8">
    <source>
        <dbReference type="PROSITE" id="PS51293"/>
    </source>
</evidence>
<dbReference type="CDD" id="cd00167">
    <property type="entry name" value="SANT"/>
    <property type="match status" value="1"/>
</dbReference>
<protein>
    <submittedName>
        <fullName evidence="10">Myb-like DNA-binding domain</fullName>
    </submittedName>
</protein>
<dbReference type="SUPFAM" id="SSF46689">
    <property type="entry name" value="Homeodomain-like"/>
    <property type="match status" value="1"/>
</dbReference>
<evidence type="ECO:0000259" key="7">
    <source>
        <dbReference type="PROSITE" id="PS50090"/>
    </source>
</evidence>
<dbReference type="PROSITE" id="PS51294">
    <property type="entry name" value="HTH_MYB"/>
    <property type="match status" value="1"/>
</dbReference>
<keyword evidence="1" id="KW-0805">Transcription regulation</keyword>
<evidence type="ECO:0000259" key="9">
    <source>
        <dbReference type="PROSITE" id="PS51294"/>
    </source>
</evidence>
<evidence type="ECO:0000313" key="10">
    <source>
        <dbReference type="EMBL" id="KAF4131187.1"/>
    </source>
</evidence>
<dbReference type="PANTHER" id="PTHR12802">
    <property type="entry name" value="SWI/SNF COMPLEX-RELATED"/>
    <property type="match status" value="1"/>
</dbReference>
<comment type="caution">
    <text evidence="10">The sequence shown here is derived from an EMBL/GenBank/DDBJ whole genome shotgun (WGS) entry which is preliminary data.</text>
</comment>
<dbReference type="PROSITE" id="PS51293">
    <property type="entry name" value="SANT"/>
    <property type="match status" value="1"/>
</dbReference>
<organism evidence="10 11">
    <name type="scientific">Phytophthora infestans</name>
    <name type="common">Potato late blight agent</name>
    <name type="synonym">Botrytis infestans</name>
    <dbReference type="NCBI Taxonomy" id="4787"/>
    <lineage>
        <taxon>Eukaryota</taxon>
        <taxon>Sar</taxon>
        <taxon>Stramenopiles</taxon>
        <taxon>Oomycota</taxon>
        <taxon>Peronosporomycetes</taxon>
        <taxon>Peronosporales</taxon>
        <taxon>Peronosporaceae</taxon>
        <taxon>Phytophthora</taxon>
    </lineage>
</organism>
<feature type="domain" description="SANT" evidence="8">
    <location>
        <begin position="257"/>
        <end position="308"/>
    </location>
</feature>
<accession>A0A8S9TW27</accession>
<proteinExistence type="predicted"/>
<feature type="region of interest" description="Disordered" evidence="6">
    <location>
        <begin position="204"/>
        <end position="255"/>
    </location>
</feature>
<dbReference type="PROSITE" id="PS50090">
    <property type="entry name" value="MYB_LIKE"/>
    <property type="match status" value="1"/>
</dbReference>
<evidence type="ECO:0000256" key="5">
    <source>
        <dbReference type="SAM" id="Coils"/>
    </source>
</evidence>
<evidence type="ECO:0000256" key="3">
    <source>
        <dbReference type="ARBA" id="ARBA00023163"/>
    </source>
</evidence>
<evidence type="ECO:0000313" key="11">
    <source>
        <dbReference type="Proteomes" id="UP000704712"/>
    </source>
</evidence>
<gene>
    <name evidence="10" type="ORF">GN958_ATG19622</name>
</gene>
<dbReference type="PANTHER" id="PTHR12802:SF155">
    <property type="entry name" value="DEUBIQUITINASE MYSM1"/>
    <property type="match status" value="1"/>
</dbReference>
<dbReference type="InterPro" id="IPR001005">
    <property type="entry name" value="SANT/Myb"/>
</dbReference>
<evidence type="ECO:0000256" key="6">
    <source>
        <dbReference type="SAM" id="MobiDB-lite"/>
    </source>
</evidence>
<feature type="region of interest" description="Disordered" evidence="6">
    <location>
        <begin position="322"/>
        <end position="341"/>
    </location>
</feature>